<accession>A0A0F9Y9G3</accession>
<sequence length="258" mass="30121">MNKMKNKIIEGEPLVSIITVVYNGEKYLDQTIQSVLNQTYKNIEYIIVDGFSTDRTLDIIRSHESVLDYWISEPDKGLYDAMNKGIALANGELIGMINSDDWYELDAVQIIVDAFRLNNTKEIFHGNRTDILLNGNTRLKVFNQSGFKFKYYGMTYNHPSMFIKKSVYKNNQYNTNLKALSDYEFVLKIFLRSPNKFHFINKSYVNYRLDGISGQMSDRNILKEGYISRKNAGLSYFENLFSFGLRWVVRKFLTKNYA</sequence>
<gene>
    <name evidence="2" type="ORF">LCGC14_0119120</name>
</gene>
<dbReference type="CDD" id="cd06433">
    <property type="entry name" value="GT_2_WfgS_like"/>
    <property type="match status" value="1"/>
</dbReference>
<dbReference type="PANTHER" id="PTHR22916:SF3">
    <property type="entry name" value="UDP-GLCNAC:BETAGAL BETA-1,3-N-ACETYLGLUCOSAMINYLTRANSFERASE-LIKE PROTEIN 1"/>
    <property type="match status" value="1"/>
</dbReference>
<feature type="domain" description="Glycosyltransferase 2-like" evidence="1">
    <location>
        <begin position="16"/>
        <end position="164"/>
    </location>
</feature>
<dbReference type="EMBL" id="LAZR01000036">
    <property type="protein sequence ID" value="KKO01324.1"/>
    <property type="molecule type" value="Genomic_DNA"/>
</dbReference>
<dbReference type="GO" id="GO:0016758">
    <property type="term" value="F:hexosyltransferase activity"/>
    <property type="evidence" value="ECO:0007669"/>
    <property type="project" value="UniProtKB-ARBA"/>
</dbReference>
<dbReference type="PANTHER" id="PTHR22916">
    <property type="entry name" value="GLYCOSYLTRANSFERASE"/>
    <property type="match status" value="1"/>
</dbReference>
<dbReference type="InterPro" id="IPR001173">
    <property type="entry name" value="Glyco_trans_2-like"/>
</dbReference>
<evidence type="ECO:0000313" key="2">
    <source>
        <dbReference type="EMBL" id="KKO01324.1"/>
    </source>
</evidence>
<evidence type="ECO:0000259" key="1">
    <source>
        <dbReference type="Pfam" id="PF00535"/>
    </source>
</evidence>
<dbReference type="Gene3D" id="3.90.550.10">
    <property type="entry name" value="Spore Coat Polysaccharide Biosynthesis Protein SpsA, Chain A"/>
    <property type="match status" value="1"/>
</dbReference>
<dbReference type="Pfam" id="PF00535">
    <property type="entry name" value="Glycos_transf_2"/>
    <property type="match status" value="1"/>
</dbReference>
<name>A0A0F9Y9G3_9ZZZZ</name>
<proteinExistence type="predicted"/>
<dbReference type="AlphaFoldDB" id="A0A0F9Y9G3"/>
<dbReference type="InterPro" id="IPR029044">
    <property type="entry name" value="Nucleotide-diphossugar_trans"/>
</dbReference>
<protein>
    <recommendedName>
        <fullName evidence="1">Glycosyltransferase 2-like domain-containing protein</fullName>
    </recommendedName>
</protein>
<comment type="caution">
    <text evidence="2">The sequence shown here is derived from an EMBL/GenBank/DDBJ whole genome shotgun (WGS) entry which is preliminary data.</text>
</comment>
<organism evidence="2">
    <name type="scientific">marine sediment metagenome</name>
    <dbReference type="NCBI Taxonomy" id="412755"/>
    <lineage>
        <taxon>unclassified sequences</taxon>
        <taxon>metagenomes</taxon>
        <taxon>ecological metagenomes</taxon>
    </lineage>
</organism>
<dbReference type="SUPFAM" id="SSF53448">
    <property type="entry name" value="Nucleotide-diphospho-sugar transferases"/>
    <property type="match status" value="1"/>
</dbReference>
<reference evidence="2" key="1">
    <citation type="journal article" date="2015" name="Nature">
        <title>Complex archaea that bridge the gap between prokaryotes and eukaryotes.</title>
        <authorList>
            <person name="Spang A."/>
            <person name="Saw J.H."/>
            <person name="Jorgensen S.L."/>
            <person name="Zaremba-Niedzwiedzka K."/>
            <person name="Martijn J."/>
            <person name="Lind A.E."/>
            <person name="van Eijk R."/>
            <person name="Schleper C."/>
            <person name="Guy L."/>
            <person name="Ettema T.J."/>
        </authorList>
    </citation>
    <scope>NUCLEOTIDE SEQUENCE</scope>
</reference>